<feature type="region of interest" description="Disordered" evidence="7">
    <location>
        <begin position="14"/>
        <end position="50"/>
    </location>
</feature>
<sequence>MEEGDDLRSLDWLTSYSLPPDLSPASSIGSSAERLSPSSPLPTKDRIVHSRKRTSCSNRLSQCTIGCWIYKAILHSEQKALALSDIYDYVQNEHPDHDMLSREWKRSVRHSLSTSQCFSRVSAPESTTRSSHQNPAWWTIHPDYMRTYKSTVTAQGPHHRCPPKNGELSKWSRVKRHASSEYELAQMAQDLSAAAVIFNMKKAKKKPLRRPKSNSPDQGDKPTLTVTNKHLAISRGLKGDHCYLPPKKELIT</sequence>
<dbReference type="InterPro" id="IPR001766">
    <property type="entry name" value="Fork_head_dom"/>
</dbReference>
<protein>
    <submittedName>
        <fullName evidence="10">Fork-head domain-containing protein</fullName>
    </submittedName>
</protein>
<keyword evidence="4" id="KW-0804">Transcription</keyword>
<dbReference type="Pfam" id="PF00250">
    <property type="entry name" value="Forkhead"/>
    <property type="match status" value="1"/>
</dbReference>
<dbReference type="SUPFAM" id="SSF46785">
    <property type="entry name" value="Winged helix' DNA-binding domain"/>
    <property type="match status" value="1"/>
</dbReference>
<feature type="region of interest" description="Disordered" evidence="7">
    <location>
        <begin position="202"/>
        <end position="226"/>
    </location>
</feature>
<keyword evidence="2" id="KW-0805">Transcription regulation</keyword>
<name>A0A914W6A3_9BILA</name>
<keyword evidence="9" id="KW-1185">Reference proteome</keyword>
<feature type="domain" description="Fork-head" evidence="8">
    <location>
        <begin position="69"/>
        <end position="143"/>
    </location>
</feature>
<dbReference type="GO" id="GO:0005634">
    <property type="term" value="C:nucleus"/>
    <property type="evidence" value="ECO:0007669"/>
    <property type="project" value="UniProtKB-SubCell"/>
</dbReference>
<dbReference type="PROSITE" id="PS50039">
    <property type="entry name" value="FORK_HEAD_3"/>
    <property type="match status" value="1"/>
</dbReference>
<organism evidence="9 10">
    <name type="scientific">Plectus sambesii</name>
    <dbReference type="NCBI Taxonomy" id="2011161"/>
    <lineage>
        <taxon>Eukaryota</taxon>
        <taxon>Metazoa</taxon>
        <taxon>Ecdysozoa</taxon>
        <taxon>Nematoda</taxon>
        <taxon>Chromadorea</taxon>
        <taxon>Plectida</taxon>
        <taxon>Plectina</taxon>
        <taxon>Plectoidea</taxon>
        <taxon>Plectidae</taxon>
        <taxon>Plectus</taxon>
    </lineage>
</organism>
<feature type="compositionally biased region" description="Basic residues" evidence="7">
    <location>
        <begin position="202"/>
        <end position="212"/>
    </location>
</feature>
<comment type="subcellular location">
    <subcellularLocation>
        <location evidence="1 6">Nucleus</location>
    </subcellularLocation>
</comment>
<dbReference type="PANTHER" id="PTHR13962">
    <property type="entry name" value="FORKHEAD BOX PROTEIN N3-LIKE PROTEIN-RELATED"/>
    <property type="match status" value="1"/>
</dbReference>
<evidence type="ECO:0000313" key="10">
    <source>
        <dbReference type="WBParaSite" id="PSAMB.scaffold3291size18898.g21067.t1"/>
    </source>
</evidence>
<dbReference type="GO" id="GO:0000987">
    <property type="term" value="F:cis-regulatory region sequence-specific DNA binding"/>
    <property type="evidence" value="ECO:0007669"/>
    <property type="project" value="TreeGrafter"/>
</dbReference>
<dbReference type="GO" id="GO:0003700">
    <property type="term" value="F:DNA-binding transcription factor activity"/>
    <property type="evidence" value="ECO:0007669"/>
    <property type="project" value="InterPro"/>
</dbReference>
<evidence type="ECO:0000256" key="3">
    <source>
        <dbReference type="ARBA" id="ARBA00023125"/>
    </source>
</evidence>
<dbReference type="Gene3D" id="1.10.10.10">
    <property type="entry name" value="Winged helix-like DNA-binding domain superfamily/Winged helix DNA-binding domain"/>
    <property type="match status" value="1"/>
</dbReference>
<keyword evidence="5 6" id="KW-0539">Nucleus</keyword>
<evidence type="ECO:0000256" key="1">
    <source>
        <dbReference type="ARBA" id="ARBA00004123"/>
    </source>
</evidence>
<evidence type="ECO:0000256" key="6">
    <source>
        <dbReference type="PROSITE-ProRule" id="PRU00089"/>
    </source>
</evidence>
<keyword evidence="3 6" id="KW-0238">DNA-binding</keyword>
<evidence type="ECO:0000256" key="4">
    <source>
        <dbReference type="ARBA" id="ARBA00023163"/>
    </source>
</evidence>
<evidence type="ECO:0000313" key="9">
    <source>
        <dbReference type="Proteomes" id="UP000887566"/>
    </source>
</evidence>
<dbReference type="InterPro" id="IPR047119">
    <property type="entry name" value="FOXN2/3-like"/>
</dbReference>
<dbReference type="SMART" id="SM00339">
    <property type="entry name" value="FH"/>
    <property type="match status" value="1"/>
</dbReference>
<feature type="DNA-binding region" description="Fork-head" evidence="6">
    <location>
        <begin position="69"/>
        <end position="143"/>
    </location>
</feature>
<evidence type="ECO:0000256" key="2">
    <source>
        <dbReference type="ARBA" id="ARBA00023015"/>
    </source>
</evidence>
<proteinExistence type="predicted"/>
<dbReference type="Proteomes" id="UP000887566">
    <property type="component" value="Unplaced"/>
</dbReference>
<dbReference type="InterPro" id="IPR036388">
    <property type="entry name" value="WH-like_DNA-bd_sf"/>
</dbReference>
<dbReference type="WBParaSite" id="PSAMB.scaffold3291size18898.g21067.t1">
    <property type="protein sequence ID" value="PSAMB.scaffold3291size18898.g21067.t1"/>
    <property type="gene ID" value="PSAMB.scaffold3291size18898.g21067"/>
</dbReference>
<evidence type="ECO:0000259" key="8">
    <source>
        <dbReference type="PROSITE" id="PS50039"/>
    </source>
</evidence>
<dbReference type="AlphaFoldDB" id="A0A914W6A3"/>
<dbReference type="InterPro" id="IPR036390">
    <property type="entry name" value="WH_DNA-bd_sf"/>
</dbReference>
<accession>A0A914W6A3</accession>
<reference evidence="10" key="1">
    <citation type="submission" date="2022-11" db="UniProtKB">
        <authorList>
            <consortium name="WormBaseParasite"/>
        </authorList>
    </citation>
    <scope>IDENTIFICATION</scope>
</reference>
<evidence type="ECO:0000256" key="7">
    <source>
        <dbReference type="SAM" id="MobiDB-lite"/>
    </source>
</evidence>
<evidence type="ECO:0000256" key="5">
    <source>
        <dbReference type="ARBA" id="ARBA00023242"/>
    </source>
</evidence>
<dbReference type="PRINTS" id="PR00053">
    <property type="entry name" value="FORKHEAD"/>
</dbReference>